<protein>
    <submittedName>
        <fullName evidence="1">Uncharacterized protein</fullName>
    </submittedName>
</protein>
<accession>A0A2R6PNL0</accession>
<dbReference type="AlphaFoldDB" id="A0A2R6PNL0"/>
<comment type="caution">
    <text evidence="1">The sequence shown here is derived from an EMBL/GenBank/DDBJ whole genome shotgun (WGS) entry which is preliminary data.</text>
</comment>
<gene>
    <name evidence="1" type="ORF">PHLCEN_2v4430</name>
</gene>
<proteinExistence type="predicted"/>
<organism evidence="1 2">
    <name type="scientific">Hermanssonia centrifuga</name>
    <dbReference type="NCBI Taxonomy" id="98765"/>
    <lineage>
        <taxon>Eukaryota</taxon>
        <taxon>Fungi</taxon>
        <taxon>Dikarya</taxon>
        <taxon>Basidiomycota</taxon>
        <taxon>Agaricomycotina</taxon>
        <taxon>Agaricomycetes</taxon>
        <taxon>Polyporales</taxon>
        <taxon>Meruliaceae</taxon>
        <taxon>Hermanssonia</taxon>
    </lineage>
</organism>
<dbReference type="Proteomes" id="UP000186601">
    <property type="component" value="Unassembled WGS sequence"/>
</dbReference>
<keyword evidence="2" id="KW-1185">Reference proteome</keyword>
<sequence length="113" mass="12446">MSADELNAVMDPTVLLRLSRSFAHIPACVYQENFARHALLDCHFDDGTGKSKALWPSVKVLVVWCDISVVDCVWGVSILAKRLGFALASEGSGRTTRSSIAQFERANHFVSHL</sequence>
<reference evidence="1 2" key="1">
    <citation type="submission" date="2018-02" db="EMBL/GenBank/DDBJ databases">
        <title>Genome sequence of the basidiomycete white-rot fungus Phlebia centrifuga.</title>
        <authorList>
            <person name="Granchi Z."/>
            <person name="Peng M."/>
            <person name="de Vries R.P."/>
            <person name="Hilden K."/>
            <person name="Makela M.R."/>
            <person name="Grigoriev I."/>
            <person name="Riley R."/>
        </authorList>
    </citation>
    <scope>NUCLEOTIDE SEQUENCE [LARGE SCALE GENOMIC DNA]</scope>
    <source>
        <strain evidence="1 2">FBCC195</strain>
    </source>
</reference>
<dbReference type="EMBL" id="MLYV02000447">
    <property type="protein sequence ID" value="PSR94562.1"/>
    <property type="molecule type" value="Genomic_DNA"/>
</dbReference>
<evidence type="ECO:0000313" key="1">
    <source>
        <dbReference type="EMBL" id="PSR94562.1"/>
    </source>
</evidence>
<evidence type="ECO:0000313" key="2">
    <source>
        <dbReference type="Proteomes" id="UP000186601"/>
    </source>
</evidence>
<name>A0A2R6PNL0_9APHY</name>